<comment type="similarity">
    <text evidence="6">Belongs to the ClpA/ClpB family.</text>
</comment>
<dbReference type="Gene3D" id="1.10.1780.10">
    <property type="entry name" value="Clp, N-terminal domain"/>
    <property type="match status" value="1"/>
</dbReference>
<keyword evidence="4 6" id="KW-0143">Chaperone</keyword>
<dbReference type="CDD" id="cd00009">
    <property type="entry name" value="AAA"/>
    <property type="match status" value="1"/>
</dbReference>
<accession>F2CTM6</accession>
<evidence type="ECO:0000256" key="2">
    <source>
        <dbReference type="ARBA" id="ARBA00022741"/>
    </source>
</evidence>
<dbReference type="InterPro" id="IPR027417">
    <property type="entry name" value="P-loop_NTPase"/>
</dbReference>
<feature type="region of interest" description="Disordered" evidence="7">
    <location>
        <begin position="543"/>
        <end position="570"/>
    </location>
</feature>
<protein>
    <submittedName>
        <fullName evidence="9">Predicted protein</fullName>
    </submittedName>
</protein>
<dbReference type="Pfam" id="PF17871">
    <property type="entry name" value="AAA_lid_9"/>
    <property type="match status" value="1"/>
</dbReference>
<dbReference type="PROSITE" id="PS51903">
    <property type="entry name" value="CLP_R"/>
    <property type="match status" value="1"/>
</dbReference>
<feature type="compositionally biased region" description="Polar residues" evidence="7">
    <location>
        <begin position="545"/>
        <end position="555"/>
    </location>
</feature>
<keyword evidence="3 6" id="KW-0067">ATP-binding</keyword>
<evidence type="ECO:0000313" key="9">
    <source>
        <dbReference type="EMBL" id="BAJ86197.1"/>
    </source>
</evidence>
<dbReference type="Pfam" id="PF07724">
    <property type="entry name" value="AAA_2"/>
    <property type="match status" value="1"/>
</dbReference>
<evidence type="ECO:0000256" key="3">
    <source>
        <dbReference type="ARBA" id="ARBA00022840"/>
    </source>
</evidence>
<evidence type="ECO:0000256" key="1">
    <source>
        <dbReference type="ARBA" id="ARBA00022737"/>
    </source>
</evidence>
<dbReference type="SMART" id="SM00382">
    <property type="entry name" value="AAA"/>
    <property type="match status" value="2"/>
</dbReference>
<dbReference type="InterPro" id="IPR003593">
    <property type="entry name" value="AAA+_ATPase"/>
</dbReference>
<dbReference type="InterPro" id="IPR050130">
    <property type="entry name" value="ClpA_ClpB"/>
</dbReference>
<dbReference type="AlphaFoldDB" id="F2CTM6"/>
<dbReference type="Pfam" id="PF00004">
    <property type="entry name" value="AAA"/>
    <property type="match status" value="1"/>
</dbReference>
<keyword evidence="2 6" id="KW-0547">Nucleotide-binding</keyword>
<dbReference type="SUPFAM" id="SSF81923">
    <property type="entry name" value="Double Clp-N motif"/>
    <property type="match status" value="1"/>
</dbReference>
<evidence type="ECO:0000256" key="4">
    <source>
        <dbReference type="ARBA" id="ARBA00023186"/>
    </source>
</evidence>
<feature type="domain" description="Clp R" evidence="8">
    <location>
        <begin position="65"/>
        <end position="212"/>
    </location>
</feature>
<dbReference type="PROSITE" id="PS00871">
    <property type="entry name" value="CLPAB_2"/>
    <property type="match status" value="1"/>
</dbReference>
<dbReference type="PROSITE" id="PS00870">
    <property type="entry name" value="CLPAB_1"/>
    <property type="match status" value="1"/>
</dbReference>
<dbReference type="GO" id="GO:0005524">
    <property type="term" value="F:ATP binding"/>
    <property type="evidence" value="ECO:0007669"/>
    <property type="project" value="UniProtKB-KW"/>
</dbReference>
<name>F2CTM6_HORVV</name>
<feature type="region of interest" description="Disordered" evidence="7">
    <location>
        <begin position="218"/>
        <end position="240"/>
    </location>
</feature>
<dbReference type="Pfam" id="PF10431">
    <property type="entry name" value="ClpB_D2-small"/>
    <property type="match status" value="1"/>
</dbReference>
<evidence type="ECO:0000256" key="6">
    <source>
        <dbReference type="RuleBase" id="RU004432"/>
    </source>
</evidence>
<dbReference type="EMBL" id="AK354978">
    <property type="protein sequence ID" value="BAJ86197.1"/>
    <property type="molecule type" value="mRNA"/>
</dbReference>
<evidence type="ECO:0000256" key="7">
    <source>
        <dbReference type="SAM" id="MobiDB-lite"/>
    </source>
</evidence>
<dbReference type="Gene3D" id="4.10.860.10">
    <property type="entry name" value="UVR domain"/>
    <property type="match status" value="1"/>
</dbReference>
<dbReference type="InterPro" id="IPR003959">
    <property type="entry name" value="ATPase_AAA_core"/>
</dbReference>
<sequence length="928" mass="100664">MEVCCCSTSTSILAGGRFAASVARARQWGGAGGGIRGAAVLALARPPRPAAARRPARRGVTRAVFERFTERAVKAVVHSQKEARGLGEGAVAPRHLLLGLVAEDRSAGGFLSSGITVERAREECRGLIGAAAAAAHKAGGLDTDVPFDGGCRRVFEVAVELSRNMGCSFISPEHLAIALFTLDDPTTNNLLRSLGADPSQLASVAVTRLHEELAKDGRDTAGASSLKVPEKAPAGAGAGRSAFSKSLSKKKDKGALDQFCLDLTTQASGGFIDPIIGREEEIERVVQIICRRTKNNPILLGEAGVGKTAIAEGLALRIANGDVPIFLVAKRIMSLDIGLLIAGAKERGELESRITSLIREVREAGDVILFIDEVHNLVGSGTAGKGKGAGLDISNLLKPPLARGELQCIAATTLDEHRMHFEKDKALNRRFQPVFVDEPSQEDAVKILLGLRENYETYHKCKFTLEAINAAVYLSARYIPDRQLPDKAIDLIDEAGSRARIESYQKKKEGQSSVLLKEPDEYWQEIKAVQAMHDVVLSNKMKYSPNENNQQNASLNAEGPRQDKAESTTEEPIVVGTEEIARVASLWSGIPVQQLTADDKKILVGLDDELRKRVIGQDDAVAAISRAVKRSRVGLSDPDRPIATMLFCGPTGVGKTELTKALAASYFGSESAMLRLDMSEYMERHTVSKLIGSPPGYIGYGETGTLTEAVRRKPFTVVLLDEIEKAHPDIFNILLQIFEDGHLADSQGRRVSFKNTLIVMTSNVGSTSISNGRRSMGFSTDDTESSRYVAVKSLVMEELKGFFRPELLNRIDETVVFRPLEQTQMLAILDILLEELKGKLLAVGIGLEVSDAMKELICREGYDKNYGARPLRRAITQLMEDVISEAILFGEYKPGDTILVDTDNKGKPCLSRLNQPPIVQVSDSTRTF</sequence>
<dbReference type="Gene3D" id="3.40.50.300">
    <property type="entry name" value="P-loop containing nucleotide triphosphate hydrolases"/>
    <property type="match status" value="2"/>
</dbReference>
<dbReference type="FunFam" id="3.40.50.300:FF:000025">
    <property type="entry name" value="ATP-dependent Clp protease subunit"/>
    <property type="match status" value="1"/>
</dbReference>
<dbReference type="InterPro" id="IPR018368">
    <property type="entry name" value="ClpA/B_CS1"/>
</dbReference>
<dbReference type="PRINTS" id="PR00300">
    <property type="entry name" value="CLPPROTEASEA"/>
</dbReference>
<dbReference type="Gene3D" id="1.10.8.60">
    <property type="match status" value="2"/>
</dbReference>
<keyword evidence="1 5" id="KW-0677">Repeat</keyword>
<dbReference type="FunFam" id="3.40.50.300:FF:000010">
    <property type="entry name" value="Chaperone clpB 1, putative"/>
    <property type="match status" value="1"/>
</dbReference>
<dbReference type="InterPro" id="IPR019489">
    <property type="entry name" value="Clp_ATPase_C"/>
</dbReference>
<dbReference type="GO" id="GO:0016887">
    <property type="term" value="F:ATP hydrolysis activity"/>
    <property type="evidence" value="ECO:0007669"/>
    <property type="project" value="InterPro"/>
</dbReference>
<dbReference type="PANTHER" id="PTHR11638">
    <property type="entry name" value="ATP-DEPENDENT CLP PROTEASE"/>
    <property type="match status" value="1"/>
</dbReference>
<dbReference type="Pfam" id="PF02861">
    <property type="entry name" value="Clp_N"/>
    <property type="match status" value="1"/>
</dbReference>
<proteinExistence type="evidence at transcript level"/>
<dbReference type="PANTHER" id="PTHR11638:SF185">
    <property type="entry name" value="ATP-DEPENDENT CLP PROTEASE ATP-BINDING SUBUNIT"/>
    <property type="match status" value="1"/>
</dbReference>
<dbReference type="SMART" id="SM01086">
    <property type="entry name" value="ClpB_D2-small"/>
    <property type="match status" value="1"/>
</dbReference>
<dbReference type="CDD" id="cd19499">
    <property type="entry name" value="RecA-like_ClpB_Hsp104-like"/>
    <property type="match status" value="1"/>
</dbReference>
<dbReference type="InterPro" id="IPR041546">
    <property type="entry name" value="ClpA/ClpB_AAA_lid"/>
</dbReference>
<evidence type="ECO:0000256" key="5">
    <source>
        <dbReference type="PROSITE-ProRule" id="PRU01251"/>
    </source>
</evidence>
<organism evidence="9">
    <name type="scientific">Hordeum vulgare subsp. vulgare</name>
    <name type="common">Domesticated barley</name>
    <dbReference type="NCBI Taxonomy" id="112509"/>
    <lineage>
        <taxon>Eukaryota</taxon>
        <taxon>Viridiplantae</taxon>
        <taxon>Streptophyta</taxon>
        <taxon>Embryophyta</taxon>
        <taxon>Tracheophyta</taxon>
        <taxon>Spermatophyta</taxon>
        <taxon>Magnoliopsida</taxon>
        <taxon>Liliopsida</taxon>
        <taxon>Poales</taxon>
        <taxon>Poaceae</taxon>
        <taxon>BOP clade</taxon>
        <taxon>Pooideae</taxon>
        <taxon>Triticodae</taxon>
        <taxon>Triticeae</taxon>
        <taxon>Hordeinae</taxon>
        <taxon>Hordeum</taxon>
    </lineage>
</organism>
<dbReference type="InterPro" id="IPR036628">
    <property type="entry name" value="Clp_N_dom_sf"/>
</dbReference>
<dbReference type="InterPro" id="IPR001270">
    <property type="entry name" value="ClpA/B"/>
</dbReference>
<dbReference type="SUPFAM" id="SSF52540">
    <property type="entry name" value="P-loop containing nucleoside triphosphate hydrolases"/>
    <property type="match status" value="2"/>
</dbReference>
<dbReference type="InterPro" id="IPR028299">
    <property type="entry name" value="ClpA/B_CS2"/>
</dbReference>
<reference evidence="9" key="1">
    <citation type="journal article" date="2011" name="Plant Physiol.">
        <title>Comprehensive sequence analysis of 24,783 barley full-length cDNAs derived from 12 clone libraries.</title>
        <authorList>
            <person name="Matsumoto T."/>
            <person name="Tanaka T."/>
            <person name="Sakai H."/>
            <person name="Amano N."/>
            <person name="Kanamori H."/>
            <person name="Kurita K."/>
            <person name="Kikuta A."/>
            <person name="Kamiya K."/>
            <person name="Yamamoto M."/>
            <person name="Ikawa H."/>
            <person name="Fujii N."/>
            <person name="Hori K."/>
            <person name="Itoh T."/>
            <person name="Sato K."/>
        </authorList>
    </citation>
    <scope>NUCLEOTIDE SEQUENCE</scope>
    <source>
        <tissue evidence="9">Shoot</tissue>
    </source>
</reference>
<evidence type="ECO:0000259" key="8">
    <source>
        <dbReference type="PROSITE" id="PS51903"/>
    </source>
</evidence>
<dbReference type="InterPro" id="IPR004176">
    <property type="entry name" value="Clp_R_N"/>
</dbReference>